<organism evidence="7 8">
    <name type="scientific">Paenibacillus ginsengarvi</name>
    <dbReference type="NCBI Taxonomy" id="400777"/>
    <lineage>
        <taxon>Bacteria</taxon>
        <taxon>Bacillati</taxon>
        <taxon>Bacillota</taxon>
        <taxon>Bacilli</taxon>
        <taxon>Bacillales</taxon>
        <taxon>Paenibacillaceae</taxon>
        <taxon>Paenibacillus</taxon>
    </lineage>
</organism>
<evidence type="ECO:0000256" key="3">
    <source>
        <dbReference type="ARBA" id="ARBA00023136"/>
    </source>
</evidence>
<evidence type="ECO:0000256" key="4">
    <source>
        <dbReference type="ARBA" id="ARBA00023139"/>
    </source>
</evidence>
<dbReference type="SUPFAM" id="SSF53850">
    <property type="entry name" value="Periplasmic binding protein-like II"/>
    <property type="match status" value="1"/>
</dbReference>
<dbReference type="PANTHER" id="PTHR43649">
    <property type="entry name" value="ARABINOSE-BINDING PROTEIN-RELATED"/>
    <property type="match status" value="1"/>
</dbReference>
<proteinExistence type="predicted"/>
<evidence type="ECO:0000256" key="2">
    <source>
        <dbReference type="ARBA" id="ARBA00022729"/>
    </source>
</evidence>
<dbReference type="Gene3D" id="3.40.190.10">
    <property type="entry name" value="Periplasmic binding protein-like II"/>
    <property type="match status" value="1"/>
</dbReference>
<sequence>MKKLLKQGLVTLPLLALLAACGSQGNTADPGKASGGSESDKGKPAAAADINEKFKDPVTVNFFYNGYSGSLMDDWKAKLKEKYNIVLNPYMNETIENLISSGVKLDLIAYSAGGLFKALDLQLTSDMSDLISKYKFDLNRLAPGVLESARMYSDKGEVPVMPYELNNNVLIYNKNIFNKFGVAYPKDGMTWDQIGDLVKKVSRTDSGIKYRGYAYSGLNLIYKNQMNLPFVDPSTNKATVNNDQWKKWLETMAGFYKIDNNDLVNAKEDDLFFKEQTLAMRGGPSPLELLPPAIEKGLDWDAVANPRFTGLESAGTQMNAPFLAIPPSSQQRDAAFKVISYFLSDEMQTENARAGRVPVLKADSVVKEFGAKLPFLKGTNYAKAVFADTIGKPIRVTKYDGTVRSQLSVAIVDVGTGKKDVNTALRDVEENSNKAIEAAQKK</sequence>
<dbReference type="EMBL" id="RBAH01000032">
    <property type="protein sequence ID" value="RKN70106.1"/>
    <property type="molecule type" value="Genomic_DNA"/>
</dbReference>
<dbReference type="OrthoDB" id="2513930at2"/>
<evidence type="ECO:0000313" key="8">
    <source>
        <dbReference type="Proteomes" id="UP000282311"/>
    </source>
</evidence>
<evidence type="ECO:0000313" key="7">
    <source>
        <dbReference type="EMBL" id="RKN70106.1"/>
    </source>
</evidence>
<gene>
    <name evidence="7" type="ORF">D7M11_30610</name>
</gene>
<keyword evidence="2 6" id="KW-0732">Signal</keyword>
<keyword evidence="1" id="KW-1003">Cell membrane</keyword>
<keyword evidence="3" id="KW-0472">Membrane</keyword>
<reference evidence="7 8" key="1">
    <citation type="journal article" date="2007" name="Int. J. Syst. Evol. Microbiol.">
        <title>Paenibacillus ginsengarvi sp. nov., isolated from soil from ginseng cultivation.</title>
        <authorList>
            <person name="Yoon M.H."/>
            <person name="Ten L.N."/>
            <person name="Im W.T."/>
        </authorList>
    </citation>
    <scope>NUCLEOTIDE SEQUENCE [LARGE SCALE GENOMIC DNA]</scope>
    <source>
        <strain evidence="7 8">KCTC 13059</strain>
    </source>
</reference>
<keyword evidence="4" id="KW-0564">Palmitate</keyword>
<feature type="chain" id="PRO_5017461946" evidence="6">
    <location>
        <begin position="29"/>
        <end position="442"/>
    </location>
</feature>
<dbReference type="InterPro" id="IPR050490">
    <property type="entry name" value="Bact_solute-bd_prot1"/>
</dbReference>
<accession>A0A3B0BDE1</accession>
<dbReference type="AlphaFoldDB" id="A0A3B0BDE1"/>
<dbReference type="InterPro" id="IPR006059">
    <property type="entry name" value="SBP"/>
</dbReference>
<dbReference type="Pfam" id="PF01547">
    <property type="entry name" value="SBP_bac_1"/>
    <property type="match status" value="1"/>
</dbReference>
<keyword evidence="8" id="KW-1185">Reference proteome</keyword>
<dbReference type="Proteomes" id="UP000282311">
    <property type="component" value="Unassembled WGS sequence"/>
</dbReference>
<feature type="signal peptide" evidence="6">
    <location>
        <begin position="1"/>
        <end position="28"/>
    </location>
</feature>
<evidence type="ECO:0000256" key="6">
    <source>
        <dbReference type="SAM" id="SignalP"/>
    </source>
</evidence>
<comment type="caution">
    <text evidence="7">The sequence shown here is derived from an EMBL/GenBank/DDBJ whole genome shotgun (WGS) entry which is preliminary data.</text>
</comment>
<evidence type="ECO:0000256" key="1">
    <source>
        <dbReference type="ARBA" id="ARBA00022475"/>
    </source>
</evidence>
<name>A0A3B0BDE1_9BACL</name>
<dbReference type="PROSITE" id="PS51257">
    <property type="entry name" value="PROKAR_LIPOPROTEIN"/>
    <property type="match status" value="1"/>
</dbReference>
<dbReference type="PANTHER" id="PTHR43649:SF33">
    <property type="entry name" value="POLYGALACTURONAN_RHAMNOGALACTURONAN-BINDING PROTEIN YTCQ"/>
    <property type="match status" value="1"/>
</dbReference>
<keyword evidence="5" id="KW-0449">Lipoprotein</keyword>
<dbReference type="RefSeq" id="WP_120751085.1">
    <property type="nucleotide sequence ID" value="NZ_RBAH01000032.1"/>
</dbReference>
<protein>
    <submittedName>
        <fullName evidence="7">Extracellular solute-binding protein</fullName>
    </submittedName>
</protein>
<evidence type="ECO:0000256" key="5">
    <source>
        <dbReference type="ARBA" id="ARBA00023288"/>
    </source>
</evidence>